<protein>
    <submittedName>
        <fullName evidence="1">Predicted protein</fullName>
    </submittedName>
</protein>
<accession>B0D056</accession>
<name>B0D056_LACBS</name>
<dbReference type="InParanoid" id="B0D056"/>
<reference evidence="1 2" key="1">
    <citation type="journal article" date="2008" name="Nature">
        <title>The genome of Laccaria bicolor provides insights into mycorrhizal symbiosis.</title>
        <authorList>
            <person name="Martin F."/>
            <person name="Aerts A."/>
            <person name="Ahren D."/>
            <person name="Brun A."/>
            <person name="Danchin E.G.J."/>
            <person name="Duchaussoy F."/>
            <person name="Gibon J."/>
            <person name="Kohler A."/>
            <person name="Lindquist E."/>
            <person name="Pereda V."/>
            <person name="Salamov A."/>
            <person name="Shapiro H.J."/>
            <person name="Wuyts J."/>
            <person name="Blaudez D."/>
            <person name="Buee M."/>
            <person name="Brokstein P."/>
            <person name="Canbaeck B."/>
            <person name="Cohen D."/>
            <person name="Courty P.E."/>
            <person name="Coutinho P.M."/>
            <person name="Delaruelle C."/>
            <person name="Detter J.C."/>
            <person name="Deveau A."/>
            <person name="DiFazio S."/>
            <person name="Duplessis S."/>
            <person name="Fraissinet-Tachet L."/>
            <person name="Lucic E."/>
            <person name="Frey-Klett P."/>
            <person name="Fourrey C."/>
            <person name="Feussner I."/>
            <person name="Gay G."/>
            <person name="Grimwood J."/>
            <person name="Hoegger P.J."/>
            <person name="Jain P."/>
            <person name="Kilaru S."/>
            <person name="Labbe J."/>
            <person name="Lin Y.C."/>
            <person name="Legue V."/>
            <person name="Le Tacon F."/>
            <person name="Marmeisse R."/>
            <person name="Melayah D."/>
            <person name="Montanini B."/>
            <person name="Muratet M."/>
            <person name="Nehls U."/>
            <person name="Niculita-Hirzel H."/>
            <person name="Oudot-Le Secq M.P."/>
            <person name="Peter M."/>
            <person name="Quesneville H."/>
            <person name="Rajashekar B."/>
            <person name="Reich M."/>
            <person name="Rouhier N."/>
            <person name="Schmutz J."/>
            <person name="Yin T."/>
            <person name="Chalot M."/>
            <person name="Henrissat B."/>
            <person name="Kuees U."/>
            <person name="Lucas S."/>
            <person name="Van de Peer Y."/>
            <person name="Podila G.K."/>
            <person name="Polle A."/>
            <person name="Pukkila P.J."/>
            <person name="Richardson P.M."/>
            <person name="Rouze P."/>
            <person name="Sanders I.R."/>
            <person name="Stajich J.E."/>
            <person name="Tunlid A."/>
            <person name="Tuskan G."/>
            <person name="Grigoriev I.V."/>
        </authorList>
    </citation>
    <scope>NUCLEOTIDE SEQUENCE [LARGE SCALE GENOMIC DNA]</scope>
    <source>
        <strain evidence="2">S238N-H82 / ATCC MYA-4686</strain>
    </source>
</reference>
<proteinExistence type="predicted"/>
<evidence type="ECO:0000313" key="1">
    <source>
        <dbReference type="EMBL" id="EDR11770.1"/>
    </source>
</evidence>
<dbReference type="Proteomes" id="UP000001194">
    <property type="component" value="Unassembled WGS sequence"/>
</dbReference>
<evidence type="ECO:0000313" key="2">
    <source>
        <dbReference type="Proteomes" id="UP000001194"/>
    </source>
</evidence>
<organism evidence="2">
    <name type="scientific">Laccaria bicolor (strain S238N-H82 / ATCC MYA-4686)</name>
    <name type="common">Bicoloured deceiver</name>
    <name type="synonym">Laccaria laccata var. bicolor</name>
    <dbReference type="NCBI Taxonomy" id="486041"/>
    <lineage>
        <taxon>Eukaryota</taxon>
        <taxon>Fungi</taxon>
        <taxon>Dikarya</taxon>
        <taxon>Basidiomycota</taxon>
        <taxon>Agaricomycotina</taxon>
        <taxon>Agaricomycetes</taxon>
        <taxon>Agaricomycetidae</taxon>
        <taxon>Agaricales</taxon>
        <taxon>Agaricineae</taxon>
        <taxon>Hydnangiaceae</taxon>
        <taxon>Laccaria</taxon>
    </lineage>
</organism>
<keyword evidence="2" id="KW-1185">Reference proteome</keyword>
<gene>
    <name evidence="1" type="ORF">LACBIDRAFT_313502</name>
</gene>
<dbReference type="OrthoDB" id="8068875at2759"/>
<dbReference type="KEGG" id="lbc:LACBIDRAFT_313502"/>
<dbReference type="RefSeq" id="XP_001877667.1">
    <property type="nucleotide sequence ID" value="XM_001877632.1"/>
</dbReference>
<dbReference type="HOGENOM" id="CLU_2373140_0_0_1"/>
<dbReference type="AlphaFoldDB" id="B0D056"/>
<dbReference type="EMBL" id="DS547095">
    <property type="protein sequence ID" value="EDR11770.1"/>
    <property type="molecule type" value="Genomic_DNA"/>
</dbReference>
<sequence>MHQPHIYPHFPLLPNGIPLDSLSHFISCIPFSALYVLEQNSAAIISSVNTEDKVHLVTNLHMFIAPHYSKLGGRCLSMYLHFLAATLNALPRLRL</sequence>
<dbReference type="GeneID" id="6073493"/>